<sequence length="69" mass="7749">MARLLLSSSWCPPVSGMCRHRNLQGVVFLTQRSLKFTNRSALTQQLWPNILLSSTGLAVHFVDQPLGLR</sequence>
<protein>
    <submittedName>
        <fullName evidence="1">Uncharacterized protein</fullName>
    </submittedName>
</protein>
<proteinExistence type="predicted"/>
<evidence type="ECO:0000313" key="2">
    <source>
        <dbReference type="Proteomes" id="UP000241701"/>
    </source>
</evidence>
<evidence type="ECO:0000313" key="1">
    <source>
        <dbReference type="EMBL" id="AUG87739.1"/>
    </source>
</evidence>
<name>A0A2H5BN41_9CAUD</name>
<gene>
    <name evidence="1" type="ORF">CPT_Menlow_038</name>
</gene>
<organism evidence="1 2">
    <name type="scientific">Klebsiella phage Menlow</name>
    <dbReference type="NCBI Taxonomy" id="2054273"/>
    <lineage>
        <taxon>Viruses</taxon>
        <taxon>Duplodnaviria</taxon>
        <taxon>Heunggongvirae</taxon>
        <taxon>Uroviricota</taxon>
        <taxon>Caudoviricetes</taxon>
        <taxon>Pantevenvirales</taxon>
        <taxon>Ackermannviridae</taxon>
        <taxon>Taipeivirus</taxon>
        <taxon>Taipeivirus menlow</taxon>
    </lineage>
</organism>
<keyword evidence="2" id="KW-1185">Reference proteome</keyword>
<dbReference type="EMBL" id="MG428990">
    <property type="protein sequence ID" value="AUG87739.1"/>
    <property type="molecule type" value="Genomic_DNA"/>
</dbReference>
<dbReference type="Proteomes" id="UP000241701">
    <property type="component" value="Segment"/>
</dbReference>
<reference evidence="2" key="1">
    <citation type="submission" date="2017-11" db="EMBL/GenBank/DDBJ databases">
        <title>Complete Genome of Klebsiella pneumoniae Myophage Menlow.</title>
        <authorList>
            <person name="Newkirk H.N."/>
            <person name="Lessor L."/>
            <person name="Liu M."/>
        </authorList>
    </citation>
    <scope>NUCLEOTIDE SEQUENCE [LARGE SCALE GENOMIC DNA]</scope>
</reference>
<accession>A0A2H5BN41</accession>